<protein>
    <submittedName>
        <fullName evidence="1">Uncharacterized protein</fullName>
    </submittedName>
</protein>
<dbReference type="STRING" id="1227549.SAMN05444007_103371"/>
<name>A0A1H6W582_9RHOB</name>
<dbReference type="AlphaFoldDB" id="A0A1H6W582"/>
<gene>
    <name evidence="1" type="ORF">SAMN05444007_103371</name>
</gene>
<dbReference type="EMBL" id="FNYD01000003">
    <property type="protein sequence ID" value="SEJ12191.1"/>
    <property type="molecule type" value="Genomic_DNA"/>
</dbReference>
<dbReference type="RefSeq" id="WP_143057891.1">
    <property type="nucleotide sequence ID" value="NZ_BMGV01000003.1"/>
</dbReference>
<evidence type="ECO:0000313" key="1">
    <source>
        <dbReference type="EMBL" id="SEJ12191.1"/>
    </source>
</evidence>
<dbReference type="OrthoDB" id="4541095at2"/>
<evidence type="ECO:0000313" key="2">
    <source>
        <dbReference type="Proteomes" id="UP000199379"/>
    </source>
</evidence>
<sequence>MAIDITKTMVGKTDQLNAYDLLSGPRTIRIRSAELVKGDQPLALYFDGDEGKPWKPALTVRRILGMVWGLDAEKWVGLHCTIWCDEKVRFGGADVGGIRVSHMEGLTQPRKLNLATARNARGNFTVQPLKVQAKVGSKAEAYRARLLEVAEDPKLRVEDAWAKIDDEMKVELGNGLLDQILAVEQAAEDHVKNDPGAAADALNAQISG</sequence>
<keyword evidence="2" id="KW-1185">Reference proteome</keyword>
<dbReference type="Proteomes" id="UP000199379">
    <property type="component" value="Unassembled WGS sequence"/>
</dbReference>
<proteinExistence type="predicted"/>
<reference evidence="1 2" key="1">
    <citation type="submission" date="2016-10" db="EMBL/GenBank/DDBJ databases">
        <authorList>
            <person name="de Groot N.N."/>
        </authorList>
    </citation>
    <scope>NUCLEOTIDE SEQUENCE [LARGE SCALE GENOMIC DNA]</scope>
    <source>
        <strain evidence="1 2">DSM 29340</strain>
    </source>
</reference>
<accession>A0A1H6W582</accession>
<organism evidence="1 2">
    <name type="scientific">Cribrihabitans marinus</name>
    <dbReference type="NCBI Taxonomy" id="1227549"/>
    <lineage>
        <taxon>Bacteria</taxon>
        <taxon>Pseudomonadati</taxon>
        <taxon>Pseudomonadota</taxon>
        <taxon>Alphaproteobacteria</taxon>
        <taxon>Rhodobacterales</taxon>
        <taxon>Paracoccaceae</taxon>
        <taxon>Cribrihabitans</taxon>
    </lineage>
</organism>